<keyword evidence="2" id="KW-1185">Reference proteome</keyword>
<evidence type="ECO:0000313" key="3">
    <source>
        <dbReference type="RefSeq" id="XP_015284051.1"/>
    </source>
</evidence>
<protein>
    <submittedName>
        <fullName evidence="3">Tripartite motif-containing protein 15-like</fullName>
    </submittedName>
</protein>
<feature type="non-terminal residue" evidence="3">
    <location>
        <position position="75"/>
    </location>
</feature>
<dbReference type="InterPro" id="IPR050143">
    <property type="entry name" value="TRIM/RBCC"/>
</dbReference>
<feature type="coiled-coil region" evidence="1">
    <location>
        <begin position="16"/>
        <end position="65"/>
    </location>
</feature>
<dbReference type="Proteomes" id="UP000694871">
    <property type="component" value="Unplaced"/>
</dbReference>
<gene>
    <name evidence="3" type="primary">LOC107125105</name>
</gene>
<sequence>TERERQKIKAEFKQLHQFLEAQERHLLAKLKDLDDRIEVKWNAHIDKLSAEISAVDLLIKEMEEKQKQPANEFLQ</sequence>
<name>A0ABM1LDL4_GEKJA</name>
<feature type="non-terminal residue" evidence="3">
    <location>
        <position position="1"/>
    </location>
</feature>
<dbReference type="RefSeq" id="XP_015284051.1">
    <property type="nucleotide sequence ID" value="XM_015428565.1"/>
</dbReference>
<keyword evidence="1" id="KW-0175">Coiled coil</keyword>
<evidence type="ECO:0000256" key="1">
    <source>
        <dbReference type="SAM" id="Coils"/>
    </source>
</evidence>
<accession>A0ABM1LDL4</accession>
<dbReference type="GeneID" id="107125105"/>
<dbReference type="PANTHER" id="PTHR24103">
    <property type="entry name" value="E3 UBIQUITIN-PROTEIN LIGASE TRIM"/>
    <property type="match status" value="1"/>
</dbReference>
<organism evidence="2 3">
    <name type="scientific">Gekko japonicus</name>
    <name type="common">Schlegel's Japanese gecko</name>
    <dbReference type="NCBI Taxonomy" id="146911"/>
    <lineage>
        <taxon>Eukaryota</taxon>
        <taxon>Metazoa</taxon>
        <taxon>Chordata</taxon>
        <taxon>Craniata</taxon>
        <taxon>Vertebrata</taxon>
        <taxon>Euteleostomi</taxon>
        <taxon>Lepidosauria</taxon>
        <taxon>Squamata</taxon>
        <taxon>Bifurcata</taxon>
        <taxon>Gekkota</taxon>
        <taxon>Gekkonidae</taxon>
        <taxon>Gekkoninae</taxon>
        <taxon>Gekko</taxon>
    </lineage>
</organism>
<reference evidence="3" key="1">
    <citation type="submission" date="2025-08" db="UniProtKB">
        <authorList>
            <consortium name="RefSeq"/>
        </authorList>
    </citation>
    <scope>IDENTIFICATION</scope>
</reference>
<proteinExistence type="predicted"/>
<evidence type="ECO:0000313" key="2">
    <source>
        <dbReference type="Proteomes" id="UP000694871"/>
    </source>
</evidence>